<evidence type="ECO:0000313" key="2">
    <source>
        <dbReference type="Proteomes" id="UP001229421"/>
    </source>
</evidence>
<evidence type="ECO:0000313" key="1">
    <source>
        <dbReference type="EMBL" id="KAK1408044.1"/>
    </source>
</evidence>
<keyword evidence="2" id="KW-1185">Reference proteome</keyword>
<evidence type="ECO:0008006" key="3">
    <source>
        <dbReference type="Google" id="ProtNLM"/>
    </source>
</evidence>
<dbReference type="CDD" id="cd00118">
    <property type="entry name" value="LysM"/>
    <property type="match status" value="1"/>
</dbReference>
<dbReference type="AlphaFoldDB" id="A0AAD8JR80"/>
<dbReference type="InterPro" id="IPR036779">
    <property type="entry name" value="LysM_dom_sf"/>
</dbReference>
<gene>
    <name evidence="1" type="ORF">QVD17_39674</name>
</gene>
<comment type="caution">
    <text evidence="1">The sequence shown here is derived from an EMBL/GenBank/DDBJ whole genome shotgun (WGS) entry which is preliminary data.</text>
</comment>
<organism evidence="1 2">
    <name type="scientific">Tagetes erecta</name>
    <name type="common">African marigold</name>
    <dbReference type="NCBI Taxonomy" id="13708"/>
    <lineage>
        <taxon>Eukaryota</taxon>
        <taxon>Viridiplantae</taxon>
        <taxon>Streptophyta</taxon>
        <taxon>Embryophyta</taxon>
        <taxon>Tracheophyta</taxon>
        <taxon>Spermatophyta</taxon>
        <taxon>Magnoliopsida</taxon>
        <taxon>eudicotyledons</taxon>
        <taxon>Gunneridae</taxon>
        <taxon>Pentapetalae</taxon>
        <taxon>asterids</taxon>
        <taxon>campanulids</taxon>
        <taxon>Asterales</taxon>
        <taxon>Asteraceae</taxon>
        <taxon>Asteroideae</taxon>
        <taxon>Heliantheae alliance</taxon>
        <taxon>Tageteae</taxon>
        <taxon>Tagetes</taxon>
    </lineage>
</organism>
<sequence>MRLQRRNGGDNYWNRRLDRGFLMESPSHSKLFCNDSSASLIQPLSAVVSSRGGGLGLIEHTVTKFDTLAGVAIKYGVEWKALYKVYCTRYNPISRKLEMKCRFGNEMRFWLKKMK</sequence>
<accession>A0AAD8JR80</accession>
<dbReference type="Proteomes" id="UP001229421">
    <property type="component" value="Unassembled WGS sequence"/>
</dbReference>
<proteinExistence type="predicted"/>
<protein>
    <recommendedName>
        <fullName evidence="3">LysM domain-containing protein</fullName>
    </recommendedName>
</protein>
<name>A0AAD8JR80_TARER</name>
<dbReference type="EMBL" id="JAUHHV010000011">
    <property type="protein sequence ID" value="KAK1408044.1"/>
    <property type="molecule type" value="Genomic_DNA"/>
</dbReference>
<dbReference type="Gene3D" id="3.10.350.10">
    <property type="entry name" value="LysM domain"/>
    <property type="match status" value="1"/>
</dbReference>
<dbReference type="InterPro" id="IPR018392">
    <property type="entry name" value="LysM"/>
</dbReference>
<reference evidence="1" key="1">
    <citation type="journal article" date="2023" name="bioRxiv">
        <title>Improved chromosome-level genome assembly for marigold (Tagetes erecta).</title>
        <authorList>
            <person name="Jiang F."/>
            <person name="Yuan L."/>
            <person name="Wang S."/>
            <person name="Wang H."/>
            <person name="Xu D."/>
            <person name="Wang A."/>
            <person name="Fan W."/>
        </authorList>
    </citation>
    <scope>NUCLEOTIDE SEQUENCE</scope>
    <source>
        <strain evidence="1">WSJ</strain>
        <tissue evidence="1">Leaf</tissue>
    </source>
</reference>